<keyword evidence="2" id="KW-1185">Reference proteome</keyword>
<proteinExistence type="predicted"/>
<gene>
    <name evidence="1" type="ORF">LSALG_LOCUS16724</name>
</gene>
<evidence type="ECO:0000313" key="2">
    <source>
        <dbReference type="Proteomes" id="UP001177003"/>
    </source>
</evidence>
<protein>
    <submittedName>
        <fullName evidence="1">Uncharacterized protein</fullName>
    </submittedName>
</protein>
<evidence type="ECO:0000313" key="1">
    <source>
        <dbReference type="EMBL" id="CAI9276758.1"/>
    </source>
</evidence>
<accession>A0AA35YMG5</accession>
<dbReference type="Proteomes" id="UP001177003">
    <property type="component" value="Chromosome 3"/>
</dbReference>
<name>A0AA35YMG5_LACSI</name>
<sequence>MGPYFGSKLGYGRGWVPNVDYRLRKLKMPLFEWEDVYGWVYKAERLFDMQGLATSGERLHATVAMKLALVVDENGTRTIMGSDKGSIKVNVNYALSTVNNTTTEAVAMHTPFDE</sequence>
<dbReference type="AlphaFoldDB" id="A0AA35YMG5"/>
<dbReference type="EMBL" id="OX465079">
    <property type="protein sequence ID" value="CAI9276758.1"/>
    <property type="molecule type" value="Genomic_DNA"/>
</dbReference>
<reference evidence="1" key="1">
    <citation type="submission" date="2023-04" db="EMBL/GenBank/DDBJ databases">
        <authorList>
            <person name="Vijverberg K."/>
            <person name="Xiong W."/>
            <person name="Schranz E."/>
        </authorList>
    </citation>
    <scope>NUCLEOTIDE SEQUENCE</scope>
</reference>
<organism evidence="1 2">
    <name type="scientific">Lactuca saligna</name>
    <name type="common">Willowleaf lettuce</name>
    <dbReference type="NCBI Taxonomy" id="75948"/>
    <lineage>
        <taxon>Eukaryota</taxon>
        <taxon>Viridiplantae</taxon>
        <taxon>Streptophyta</taxon>
        <taxon>Embryophyta</taxon>
        <taxon>Tracheophyta</taxon>
        <taxon>Spermatophyta</taxon>
        <taxon>Magnoliopsida</taxon>
        <taxon>eudicotyledons</taxon>
        <taxon>Gunneridae</taxon>
        <taxon>Pentapetalae</taxon>
        <taxon>asterids</taxon>
        <taxon>campanulids</taxon>
        <taxon>Asterales</taxon>
        <taxon>Asteraceae</taxon>
        <taxon>Cichorioideae</taxon>
        <taxon>Cichorieae</taxon>
        <taxon>Lactucinae</taxon>
        <taxon>Lactuca</taxon>
    </lineage>
</organism>